<keyword evidence="1" id="KW-1133">Transmembrane helix</keyword>
<dbReference type="HOGENOM" id="CLU_3265571_0_0_10"/>
<keyword evidence="1" id="KW-0472">Membrane</keyword>
<name>B6VTG4_9BACT</name>
<feature type="transmembrane region" description="Helical" evidence="1">
    <location>
        <begin position="12"/>
        <end position="34"/>
    </location>
</feature>
<protein>
    <submittedName>
        <fullName evidence="2">Uncharacterized protein</fullName>
    </submittedName>
</protein>
<evidence type="ECO:0000313" key="2">
    <source>
        <dbReference type="EMBL" id="EEB26995.1"/>
    </source>
</evidence>
<evidence type="ECO:0000256" key="1">
    <source>
        <dbReference type="SAM" id="Phobius"/>
    </source>
</evidence>
<keyword evidence="1" id="KW-0812">Transmembrane</keyword>
<sequence>MFSLLSVYIKSLRILLFIHSIFYEGANYLIIFLLNPSFPLY</sequence>
<proteinExistence type="predicted"/>
<dbReference type="Proteomes" id="UP000004849">
    <property type="component" value="Unassembled WGS sequence"/>
</dbReference>
<dbReference type="EMBL" id="ABWZ01000013">
    <property type="protein sequence ID" value="EEB26995.1"/>
    <property type="molecule type" value="Genomic_DNA"/>
</dbReference>
<reference evidence="2 3" key="1">
    <citation type="submission" date="2008-10" db="EMBL/GenBank/DDBJ databases">
        <title>Draft genome sequence of Bacteroides dorei (DSM 17855).</title>
        <authorList>
            <person name="Sudarsanam P."/>
            <person name="Ley R."/>
            <person name="Guruge J."/>
            <person name="Turnbaugh P.J."/>
            <person name="Mahowald M."/>
            <person name="Liep D."/>
            <person name="Gordon J."/>
        </authorList>
    </citation>
    <scope>NUCLEOTIDE SEQUENCE [LARGE SCALE GENOMIC DNA]</scope>
    <source>
        <strain evidence="2 3">DSM 17855</strain>
    </source>
</reference>
<organism evidence="2 3">
    <name type="scientific">Phocaeicola dorei DSM 17855</name>
    <dbReference type="NCBI Taxonomy" id="483217"/>
    <lineage>
        <taxon>Bacteria</taxon>
        <taxon>Pseudomonadati</taxon>
        <taxon>Bacteroidota</taxon>
        <taxon>Bacteroidia</taxon>
        <taxon>Bacteroidales</taxon>
        <taxon>Bacteroidaceae</taxon>
        <taxon>Phocaeicola</taxon>
    </lineage>
</organism>
<dbReference type="AlphaFoldDB" id="B6VTG4"/>
<evidence type="ECO:0000313" key="3">
    <source>
        <dbReference type="Proteomes" id="UP000004849"/>
    </source>
</evidence>
<gene>
    <name evidence="2" type="ORF">BACDOR_00682</name>
</gene>
<accession>B6VTG4</accession>
<reference evidence="2 3" key="2">
    <citation type="submission" date="2008-10" db="EMBL/GenBank/DDBJ databases">
        <authorList>
            <person name="Fulton L."/>
            <person name="Clifton S."/>
            <person name="Fulton B."/>
            <person name="Xu J."/>
            <person name="Minx P."/>
            <person name="Pepin K.H."/>
            <person name="Johnson M."/>
            <person name="Thiruvilangam P."/>
            <person name="Bhonagiri V."/>
            <person name="Nash W.E."/>
            <person name="Mardis E.R."/>
            <person name="Wilson R.K."/>
        </authorList>
    </citation>
    <scope>NUCLEOTIDE SEQUENCE [LARGE SCALE GENOMIC DNA]</scope>
    <source>
        <strain evidence="2 3">DSM 17855</strain>
    </source>
</reference>